<name>A0ABP8W407_9MICO</name>
<comment type="caution">
    <text evidence="1">The sequence shown here is derived from an EMBL/GenBank/DDBJ whole genome shotgun (WGS) entry which is preliminary data.</text>
</comment>
<accession>A0ABP8W407</accession>
<evidence type="ECO:0000313" key="2">
    <source>
        <dbReference type="Proteomes" id="UP001501295"/>
    </source>
</evidence>
<dbReference type="EMBL" id="BAABLM010000005">
    <property type="protein sequence ID" value="GAA4680800.1"/>
    <property type="molecule type" value="Genomic_DNA"/>
</dbReference>
<proteinExistence type="predicted"/>
<evidence type="ECO:0000313" key="1">
    <source>
        <dbReference type="EMBL" id="GAA4680800.1"/>
    </source>
</evidence>
<organism evidence="1 2">
    <name type="scientific">Frondihabitans cladoniiphilus</name>
    <dbReference type="NCBI Taxonomy" id="715785"/>
    <lineage>
        <taxon>Bacteria</taxon>
        <taxon>Bacillati</taxon>
        <taxon>Actinomycetota</taxon>
        <taxon>Actinomycetes</taxon>
        <taxon>Micrococcales</taxon>
        <taxon>Microbacteriaceae</taxon>
        <taxon>Frondihabitans</taxon>
    </lineage>
</organism>
<reference evidence="2" key="1">
    <citation type="journal article" date="2019" name="Int. J. Syst. Evol. Microbiol.">
        <title>The Global Catalogue of Microorganisms (GCM) 10K type strain sequencing project: providing services to taxonomists for standard genome sequencing and annotation.</title>
        <authorList>
            <consortium name="The Broad Institute Genomics Platform"/>
            <consortium name="The Broad Institute Genome Sequencing Center for Infectious Disease"/>
            <person name="Wu L."/>
            <person name="Ma J."/>
        </authorList>
    </citation>
    <scope>NUCLEOTIDE SEQUENCE [LARGE SCALE GENOMIC DNA]</scope>
    <source>
        <strain evidence="2">JCM 18956</strain>
    </source>
</reference>
<dbReference type="RefSeq" id="WP_345376489.1">
    <property type="nucleotide sequence ID" value="NZ_BAABLM010000005.1"/>
</dbReference>
<sequence>MDHDTKKFIRQAKRECKLLAQGYTGFEKPLTVDEEMEVITRASMGGSANLAFFLPYLWRHRHA</sequence>
<dbReference type="Proteomes" id="UP001501295">
    <property type="component" value="Unassembled WGS sequence"/>
</dbReference>
<keyword evidence="2" id="KW-1185">Reference proteome</keyword>
<protein>
    <submittedName>
        <fullName evidence="1">Uncharacterized protein</fullName>
    </submittedName>
</protein>
<gene>
    <name evidence="1" type="ORF">GCM10025780_27610</name>
</gene>